<reference evidence="14" key="1">
    <citation type="submission" date="2020-11" db="EMBL/GenBank/DDBJ databases">
        <authorList>
            <person name="Tran Van P."/>
        </authorList>
    </citation>
    <scope>NUCLEOTIDE SEQUENCE</scope>
</reference>
<evidence type="ECO:0000256" key="9">
    <source>
        <dbReference type="ARBA" id="ARBA00044613"/>
    </source>
</evidence>
<evidence type="ECO:0000256" key="1">
    <source>
        <dbReference type="ARBA" id="ARBA00004888"/>
    </source>
</evidence>
<keyword evidence="8 12" id="KW-0324">Glycolysis</keyword>
<keyword evidence="7 12" id="KW-0067">ATP-binding</keyword>
<dbReference type="PANTHER" id="PTHR19443:SF16">
    <property type="entry name" value="HEXOKINASE TYPE 1-RELATED"/>
    <property type="match status" value="1"/>
</dbReference>
<dbReference type="GO" id="GO:0005524">
    <property type="term" value="F:ATP binding"/>
    <property type="evidence" value="ECO:0007669"/>
    <property type="project" value="UniProtKB-UniRule"/>
</dbReference>
<dbReference type="EC" id="2.7.1.-" evidence="12"/>
<evidence type="ECO:0000256" key="2">
    <source>
        <dbReference type="ARBA" id="ARBA00005028"/>
    </source>
</evidence>
<evidence type="ECO:0000256" key="5">
    <source>
        <dbReference type="ARBA" id="ARBA00022741"/>
    </source>
</evidence>
<dbReference type="PRINTS" id="PR00475">
    <property type="entry name" value="HEXOKINASE"/>
</dbReference>
<dbReference type="GO" id="GO:0005829">
    <property type="term" value="C:cytosol"/>
    <property type="evidence" value="ECO:0007669"/>
    <property type="project" value="TreeGrafter"/>
</dbReference>
<dbReference type="AlphaFoldDB" id="A0A7R9QMN3"/>
<dbReference type="OrthoDB" id="419537at2759"/>
<evidence type="ECO:0000256" key="10">
    <source>
        <dbReference type="ARBA" id="ARBA00047905"/>
    </source>
</evidence>
<keyword evidence="6 12" id="KW-0418">Kinase</keyword>
<evidence type="ECO:0000313" key="15">
    <source>
        <dbReference type="Proteomes" id="UP000759131"/>
    </source>
</evidence>
<evidence type="ECO:0000256" key="12">
    <source>
        <dbReference type="RuleBase" id="RU362007"/>
    </source>
</evidence>
<dbReference type="InterPro" id="IPR022672">
    <property type="entry name" value="Hexokinase_N"/>
</dbReference>
<dbReference type="EMBL" id="CAJPIZ010055194">
    <property type="protein sequence ID" value="CAG2123209.1"/>
    <property type="molecule type" value="Genomic_DNA"/>
</dbReference>
<organism evidence="14">
    <name type="scientific">Medioppia subpectinata</name>
    <dbReference type="NCBI Taxonomy" id="1979941"/>
    <lineage>
        <taxon>Eukaryota</taxon>
        <taxon>Metazoa</taxon>
        <taxon>Ecdysozoa</taxon>
        <taxon>Arthropoda</taxon>
        <taxon>Chelicerata</taxon>
        <taxon>Arachnida</taxon>
        <taxon>Acari</taxon>
        <taxon>Acariformes</taxon>
        <taxon>Sarcoptiformes</taxon>
        <taxon>Oribatida</taxon>
        <taxon>Brachypylina</taxon>
        <taxon>Oppioidea</taxon>
        <taxon>Oppiidae</taxon>
        <taxon>Medioppia</taxon>
    </lineage>
</organism>
<gene>
    <name evidence="14" type="ORF">OSB1V03_LOCUS23154</name>
</gene>
<dbReference type="GO" id="GO:0001678">
    <property type="term" value="P:intracellular glucose homeostasis"/>
    <property type="evidence" value="ECO:0007669"/>
    <property type="project" value="InterPro"/>
</dbReference>
<comment type="similarity">
    <text evidence="3 12">Belongs to the hexokinase family.</text>
</comment>
<dbReference type="PROSITE" id="PS51748">
    <property type="entry name" value="HEXOKINASE_2"/>
    <property type="match status" value="1"/>
</dbReference>
<protein>
    <recommendedName>
        <fullName evidence="12">Phosphotransferase</fullName>
        <ecNumber evidence="12">2.7.1.-</ecNumber>
    </recommendedName>
</protein>
<dbReference type="SUPFAM" id="SSF53067">
    <property type="entry name" value="Actin-like ATPase domain"/>
    <property type="match status" value="1"/>
</dbReference>
<name>A0A7R9QMN3_9ACAR</name>
<feature type="non-terminal residue" evidence="14">
    <location>
        <position position="1"/>
    </location>
</feature>
<dbReference type="GO" id="GO:0005536">
    <property type="term" value="F:D-glucose binding"/>
    <property type="evidence" value="ECO:0007669"/>
    <property type="project" value="InterPro"/>
</dbReference>
<dbReference type="EMBL" id="OC909769">
    <property type="protein sequence ID" value="CAD7651042.1"/>
    <property type="molecule type" value="Genomic_DNA"/>
</dbReference>
<dbReference type="UniPathway" id="UPA00242"/>
<evidence type="ECO:0000256" key="3">
    <source>
        <dbReference type="ARBA" id="ARBA00009225"/>
    </source>
</evidence>
<proteinExistence type="inferred from homology"/>
<dbReference type="Gene3D" id="3.30.420.40">
    <property type="match status" value="1"/>
</dbReference>
<comment type="pathway">
    <text evidence="2">Carbohydrate metabolism; hexose metabolism.</text>
</comment>
<dbReference type="GO" id="GO:0006006">
    <property type="term" value="P:glucose metabolic process"/>
    <property type="evidence" value="ECO:0007669"/>
    <property type="project" value="TreeGrafter"/>
</dbReference>
<evidence type="ECO:0000256" key="8">
    <source>
        <dbReference type="ARBA" id="ARBA00023152"/>
    </source>
</evidence>
<feature type="domain" description="Hexokinase N-terminal" evidence="13">
    <location>
        <begin position="1"/>
        <end position="90"/>
    </location>
</feature>
<dbReference type="InterPro" id="IPR001312">
    <property type="entry name" value="Hexokinase"/>
</dbReference>
<sequence length="90" mass="10150">LFDHIASCISMFMSQRKVIQYRIPLGFTFSFPCKQEGLTSARLTQWTKGFKCSGVEGEDVVQLLREAIDKRNDIDVDVMAVVNDTTGTLM</sequence>
<dbReference type="PROSITE" id="PS00378">
    <property type="entry name" value="HEXOKINASE_1"/>
    <property type="match status" value="1"/>
</dbReference>
<evidence type="ECO:0000256" key="6">
    <source>
        <dbReference type="ARBA" id="ARBA00022777"/>
    </source>
</evidence>
<dbReference type="GO" id="GO:0006096">
    <property type="term" value="P:glycolytic process"/>
    <property type="evidence" value="ECO:0007669"/>
    <property type="project" value="UniProtKB-KW"/>
</dbReference>
<dbReference type="InterPro" id="IPR043129">
    <property type="entry name" value="ATPase_NBD"/>
</dbReference>
<comment type="pathway">
    <text evidence="1">Carbohydrate degradation; glycolysis; D-glyceraldehyde 3-phosphate and glycerone phosphate from D-glucose: step 1/4.</text>
</comment>
<evidence type="ECO:0000256" key="7">
    <source>
        <dbReference type="ARBA" id="ARBA00022840"/>
    </source>
</evidence>
<evidence type="ECO:0000259" key="13">
    <source>
        <dbReference type="Pfam" id="PF00349"/>
    </source>
</evidence>
<evidence type="ECO:0000256" key="4">
    <source>
        <dbReference type="ARBA" id="ARBA00022679"/>
    </source>
</evidence>
<keyword evidence="15" id="KW-1185">Reference proteome</keyword>
<evidence type="ECO:0000256" key="11">
    <source>
        <dbReference type="ARBA" id="ARBA00048160"/>
    </source>
</evidence>
<keyword evidence="4 12" id="KW-0808">Transferase</keyword>
<keyword evidence="5 12" id="KW-0547">Nucleotide-binding</keyword>
<dbReference type="InterPro" id="IPR019807">
    <property type="entry name" value="Hexokinase_BS"/>
</dbReference>
<dbReference type="GO" id="GO:0005739">
    <property type="term" value="C:mitochondrion"/>
    <property type="evidence" value="ECO:0007669"/>
    <property type="project" value="TreeGrafter"/>
</dbReference>
<comment type="catalytic activity">
    <reaction evidence="11">
        <text>D-glucose + ATP = D-glucose 6-phosphate + ADP + H(+)</text>
        <dbReference type="Rhea" id="RHEA:17825"/>
        <dbReference type="ChEBI" id="CHEBI:4167"/>
        <dbReference type="ChEBI" id="CHEBI:15378"/>
        <dbReference type="ChEBI" id="CHEBI:30616"/>
        <dbReference type="ChEBI" id="CHEBI:61548"/>
        <dbReference type="ChEBI" id="CHEBI:456216"/>
        <dbReference type="EC" id="2.7.1.1"/>
    </reaction>
    <physiologicalReaction direction="left-to-right" evidence="11">
        <dbReference type="Rhea" id="RHEA:17826"/>
    </physiologicalReaction>
</comment>
<comment type="catalytic activity">
    <reaction evidence="10">
        <text>D-fructose + ATP = D-fructose 6-phosphate + ADP + H(+)</text>
        <dbReference type="Rhea" id="RHEA:16125"/>
        <dbReference type="ChEBI" id="CHEBI:15378"/>
        <dbReference type="ChEBI" id="CHEBI:30616"/>
        <dbReference type="ChEBI" id="CHEBI:37721"/>
        <dbReference type="ChEBI" id="CHEBI:61527"/>
        <dbReference type="ChEBI" id="CHEBI:456216"/>
        <dbReference type="EC" id="2.7.1.1"/>
    </reaction>
    <physiologicalReaction direction="left-to-right" evidence="10">
        <dbReference type="Rhea" id="RHEA:16126"/>
    </physiologicalReaction>
</comment>
<comment type="catalytic activity">
    <reaction evidence="9">
        <text>a D-hexose + ATP = a D-hexose 6-phosphate + ADP + H(+)</text>
        <dbReference type="Rhea" id="RHEA:22740"/>
        <dbReference type="ChEBI" id="CHEBI:4194"/>
        <dbReference type="ChEBI" id="CHEBI:15378"/>
        <dbReference type="ChEBI" id="CHEBI:30616"/>
        <dbReference type="ChEBI" id="CHEBI:229467"/>
        <dbReference type="ChEBI" id="CHEBI:456216"/>
        <dbReference type="EC" id="2.7.1.1"/>
    </reaction>
    <physiologicalReaction direction="left-to-right" evidence="9">
        <dbReference type="Rhea" id="RHEA:22741"/>
    </physiologicalReaction>
</comment>
<dbReference type="FunFam" id="3.30.420.40:FF:000805">
    <property type="entry name" value="Hexokinase-2"/>
    <property type="match status" value="1"/>
</dbReference>
<feature type="non-terminal residue" evidence="14">
    <location>
        <position position="90"/>
    </location>
</feature>
<dbReference type="GO" id="GO:0008865">
    <property type="term" value="F:fructokinase activity"/>
    <property type="evidence" value="ECO:0007669"/>
    <property type="project" value="TreeGrafter"/>
</dbReference>
<dbReference type="Pfam" id="PF00349">
    <property type="entry name" value="Hexokinase_1"/>
    <property type="match status" value="1"/>
</dbReference>
<dbReference type="GO" id="GO:0004340">
    <property type="term" value="F:glucokinase activity"/>
    <property type="evidence" value="ECO:0007669"/>
    <property type="project" value="TreeGrafter"/>
</dbReference>
<dbReference type="PANTHER" id="PTHR19443">
    <property type="entry name" value="HEXOKINASE"/>
    <property type="match status" value="1"/>
</dbReference>
<evidence type="ECO:0000313" key="14">
    <source>
        <dbReference type="EMBL" id="CAD7651042.1"/>
    </source>
</evidence>
<dbReference type="Proteomes" id="UP000759131">
    <property type="component" value="Unassembled WGS sequence"/>
</dbReference>
<accession>A0A7R9QMN3</accession>